<feature type="transmembrane region" description="Helical" evidence="2">
    <location>
        <begin position="95"/>
        <end position="114"/>
    </location>
</feature>
<proteinExistence type="predicted"/>
<evidence type="ECO:0000313" key="4">
    <source>
        <dbReference type="EMBL" id="THV00052.1"/>
    </source>
</evidence>
<dbReference type="EMBL" id="ML179110">
    <property type="protein sequence ID" value="THV00052.1"/>
    <property type="molecule type" value="Genomic_DNA"/>
</dbReference>
<gene>
    <name evidence="4" type="ORF">K435DRAFT_719304</name>
</gene>
<dbReference type="PANTHER" id="PTHR40465:SF1">
    <property type="entry name" value="DUF6534 DOMAIN-CONTAINING PROTEIN"/>
    <property type="match status" value="1"/>
</dbReference>
<feature type="transmembrane region" description="Helical" evidence="2">
    <location>
        <begin position="22"/>
        <end position="43"/>
    </location>
</feature>
<feature type="transmembrane region" description="Helical" evidence="2">
    <location>
        <begin position="55"/>
        <end position="75"/>
    </location>
</feature>
<keyword evidence="2" id="KW-0472">Membrane</keyword>
<keyword evidence="2" id="KW-0812">Transmembrane</keyword>
<dbReference type="OrthoDB" id="2925169at2759"/>
<feature type="transmembrane region" description="Helical" evidence="2">
    <location>
        <begin position="168"/>
        <end position="190"/>
    </location>
</feature>
<evidence type="ECO:0000259" key="3">
    <source>
        <dbReference type="Pfam" id="PF20152"/>
    </source>
</evidence>
<evidence type="ECO:0000256" key="1">
    <source>
        <dbReference type="SAM" id="MobiDB-lite"/>
    </source>
</evidence>
<accession>A0A4S8MCL5</accession>
<feature type="transmembrane region" description="Helical" evidence="2">
    <location>
        <begin position="126"/>
        <end position="148"/>
    </location>
</feature>
<feature type="transmembrane region" description="Helical" evidence="2">
    <location>
        <begin position="211"/>
        <end position="230"/>
    </location>
</feature>
<keyword evidence="2" id="KW-1133">Transmembrane helix</keyword>
<dbReference type="PANTHER" id="PTHR40465">
    <property type="entry name" value="CHROMOSOME 1, WHOLE GENOME SHOTGUN SEQUENCE"/>
    <property type="match status" value="1"/>
</dbReference>
<dbReference type="Pfam" id="PF20152">
    <property type="entry name" value="DUF6534"/>
    <property type="match status" value="1"/>
</dbReference>
<feature type="compositionally biased region" description="Basic and acidic residues" evidence="1">
    <location>
        <begin position="303"/>
        <end position="313"/>
    </location>
</feature>
<evidence type="ECO:0000313" key="5">
    <source>
        <dbReference type="Proteomes" id="UP000297245"/>
    </source>
</evidence>
<dbReference type="AlphaFoldDB" id="A0A4S8MCL5"/>
<keyword evidence="5" id="KW-1185">Reference proteome</keyword>
<organism evidence="4 5">
    <name type="scientific">Dendrothele bispora (strain CBS 962.96)</name>
    <dbReference type="NCBI Taxonomy" id="1314807"/>
    <lineage>
        <taxon>Eukaryota</taxon>
        <taxon>Fungi</taxon>
        <taxon>Dikarya</taxon>
        <taxon>Basidiomycota</taxon>
        <taxon>Agaricomycotina</taxon>
        <taxon>Agaricomycetes</taxon>
        <taxon>Agaricomycetidae</taxon>
        <taxon>Agaricales</taxon>
        <taxon>Agaricales incertae sedis</taxon>
        <taxon>Dendrothele</taxon>
    </lineage>
</organism>
<reference evidence="4 5" key="1">
    <citation type="journal article" date="2019" name="Nat. Ecol. Evol.">
        <title>Megaphylogeny resolves global patterns of mushroom evolution.</title>
        <authorList>
            <person name="Varga T."/>
            <person name="Krizsan K."/>
            <person name="Foldi C."/>
            <person name="Dima B."/>
            <person name="Sanchez-Garcia M."/>
            <person name="Sanchez-Ramirez S."/>
            <person name="Szollosi G.J."/>
            <person name="Szarkandi J.G."/>
            <person name="Papp V."/>
            <person name="Albert L."/>
            <person name="Andreopoulos W."/>
            <person name="Angelini C."/>
            <person name="Antonin V."/>
            <person name="Barry K.W."/>
            <person name="Bougher N.L."/>
            <person name="Buchanan P."/>
            <person name="Buyck B."/>
            <person name="Bense V."/>
            <person name="Catcheside P."/>
            <person name="Chovatia M."/>
            <person name="Cooper J."/>
            <person name="Damon W."/>
            <person name="Desjardin D."/>
            <person name="Finy P."/>
            <person name="Geml J."/>
            <person name="Haridas S."/>
            <person name="Hughes K."/>
            <person name="Justo A."/>
            <person name="Karasinski D."/>
            <person name="Kautmanova I."/>
            <person name="Kiss B."/>
            <person name="Kocsube S."/>
            <person name="Kotiranta H."/>
            <person name="LaButti K.M."/>
            <person name="Lechner B.E."/>
            <person name="Liimatainen K."/>
            <person name="Lipzen A."/>
            <person name="Lukacs Z."/>
            <person name="Mihaltcheva S."/>
            <person name="Morgado L.N."/>
            <person name="Niskanen T."/>
            <person name="Noordeloos M.E."/>
            <person name="Ohm R.A."/>
            <person name="Ortiz-Santana B."/>
            <person name="Ovrebo C."/>
            <person name="Racz N."/>
            <person name="Riley R."/>
            <person name="Savchenko A."/>
            <person name="Shiryaev A."/>
            <person name="Soop K."/>
            <person name="Spirin V."/>
            <person name="Szebenyi C."/>
            <person name="Tomsovsky M."/>
            <person name="Tulloss R.E."/>
            <person name="Uehling J."/>
            <person name="Grigoriev I.V."/>
            <person name="Vagvolgyi C."/>
            <person name="Papp T."/>
            <person name="Martin F.M."/>
            <person name="Miettinen O."/>
            <person name="Hibbett D.S."/>
            <person name="Nagy L.G."/>
        </authorList>
    </citation>
    <scope>NUCLEOTIDE SEQUENCE [LARGE SCALE GENOMIC DNA]</scope>
    <source>
        <strain evidence="4 5">CBS 962.96</strain>
    </source>
</reference>
<feature type="domain" description="DUF6534" evidence="3">
    <location>
        <begin position="175"/>
        <end position="261"/>
    </location>
</feature>
<dbReference type="Proteomes" id="UP000297245">
    <property type="component" value="Unassembled WGS sequence"/>
</dbReference>
<name>A0A4S8MCL5_DENBC</name>
<evidence type="ECO:0000256" key="2">
    <source>
        <dbReference type="SAM" id="Phobius"/>
    </source>
</evidence>
<dbReference type="InterPro" id="IPR045339">
    <property type="entry name" value="DUF6534"/>
</dbReference>
<feature type="region of interest" description="Disordered" evidence="1">
    <location>
        <begin position="300"/>
        <end position="320"/>
    </location>
</feature>
<sequence>MSAVPGLSLPIGPNFSESVDGFFYGNIIAIGLFGIIIVQVWIYINTNTDKWPLQLLVAILASLDLANTCLNAKILHQYLISNFGDLMVFANISKASLIEYLITLIVVLCVEVFFASRVWIIGKVHWIVPVSMVVTALAGTGAGIASMIGQFQNDSLLIYNGNMQKLEVGWSGSLSAVSDIIATAALSWSLSSSKTGIKRTDTLLQKLFQYTITRGLLVTIDQTIFVIIFLTDPEKLWWTPFHYSLSKVYVITMIAMLNARDILKKNDTLINIITDSDMNIGNNSIGCVEPGGINLRVIPNHDSGSKKEEEDSNKGSVIIC</sequence>
<protein>
    <recommendedName>
        <fullName evidence="3">DUF6534 domain-containing protein</fullName>
    </recommendedName>
</protein>
<feature type="transmembrane region" description="Helical" evidence="2">
    <location>
        <begin position="236"/>
        <end position="257"/>
    </location>
</feature>